<dbReference type="EMBL" id="PNCM01000001">
    <property type="protein sequence ID" value="TMP84236.1"/>
    <property type="molecule type" value="Genomic_DNA"/>
</dbReference>
<name>A0A5S3Z076_9GAMM</name>
<evidence type="ECO:0000256" key="2">
    <source>
        <dbReference type="ARBA" id="ARBA00023125"/>
    </source>
</evidence>
<dbReference type="CDD" id="cd00383">
    <property type="entry name" value="trans_reg_C"/>
    <property type="match status" value="1"/>
</dbReference>
<dbReference type="InterPro" id="IPR011042">
    <property type="entry name" value="6-blade_b-propeller_TolB-like"/>
</dbReference>
<dbReference type="SUPFAM" id="SSF46894">
    <property type="entry name" value="C-terminal effector domain of the bipartite response regulators"/>
    <property type="match status" value="1"/>
</dbReference>
<dbReference type="PROSITE" id="PS51755">
    <property type="entry name" value="OMPR_PHOB"/>
    <property type="match status" value="1"/>
</dbReference>
<accession>A0A5S3Z076</accession>
<evidence type="ECO:0000256" key="1">
    <source>
        <dbReference type="ARBA" id="ARBA00009820"/>
    </source>
</evidence>
<evidence type="ECO:0000259" key="5">
    <source>
        <dbReference type="PROSITE" id="PS51755"/>
    </source>
</evidence>
<dbReference type="Gene3D" id="1.10.10.10">
    <property type="entry name" value="Winged helix-like DNA-binding domain superfamily/Winged helix DNA-binding domain"/>
    <property type="match status" value="1"/>
</dbReference>
<organism evidence="6 7">
    <name type="scientific">Pseudoalteromonas phenolica</name>
    <dbReference type="NCBI Taxonomy" id="161398"/>
    <lineage>
        <taxon>Bacteria</taxon>
        <taxon>Pseudomonadati</taxon>
        <taxon>Pseudomonadota</taxon>
        <taxon>Gammaproteobacteria</taxon>
        <taxon>Alteromonadales</taxon>
        <taxon>Pseudoalteromonadaceae</taxon>
        <taxon>Pseudoalteromonas</taxon>
    </lineage>
</organism>
<evidence type="ECO:0000256" key="4">
    <source>
        <dbReference type="SAM" id="Phobius"/>
    </source>
</evidence>
<dbReference type="OrthoDB" id="5693682at2"/>
<sequence>MHSSKAAVQIMNKRYQILDCEVDFTEQTLVRAGEVFKQQHKVMQVLRCLLNKQGELVSTDELMNEVWPDTVVSPNTLQRCIAQLRKGLGDSSQTQIAIKTYPRRGYALIAEVLVIDNQVTTDQKLQNNTEQSIPSIPANTPVKPNRSKRKAWGIAASACTMMFVLVVAMIEQFHVRTENVAPKRAYITSVMTASDAHTGQPRFAPDGKHLVFQRYSDFCESTVWLQNVENKQEVPLTQLQKRINDVAWSNDGKQLLVAQSNPCIAPTHEQCWQLERIMLDNAMQFTRSEPVGTCEHQRISQVAWLNENIALFIERSENGHRQLTQIELTTGQKKMLFAWGDVLSFAFIEPKKLAVLSHQGNAQLTLYTINILGEVLQNQTLTFSDDLSVFSRSKLNYVPTDAQLLLENNGQLFEITTDGHMHKHINLPNSLSDFTVSNDAIAATRGLTKQDGALQSLTDNEHVPLFPSKGVETYFRFAPNSDAIAFVSNRTEALQVWVSSSRSVSPKQLSQFDSAKQIRGFEWLATGEGFVFVMNDQLAMLSLSGELKVISLPLKMKYLYQALPNNQALIEYQHNYQEVVAIINLDTLKITPLHAGLFNDVQLDAQNNLWFIDRNNRLNKLENGALSRPFSDLKVNGLRAYQQGVAISDKHMALFYLSGQQSELQKLQSLSSGAWLQDIKGTQFIWSHKHARNSDIVELAVTN</sequence>
<evidence type="ECO:0000256" key="3">
    <source>
        <dbReference type="PROSITE-ProRule" id="PRU01091"/>
    </source>
</evidence>
<comment type="similarity">
    <text evidence="1">Belongs to the TolB family.</text>
</comment>
<dbReference type="InterPro" id="IPR011659">
    <property type="entry name" value="WD40"/>
</dbReference>
<keyword evidence="2 3" id="KW-0238">DNA-binding</keyword>
<gene>
    <name evidence="6" type="ORF">CWB73_00095</name>
</gene>
<evidence type="ECO:0000313" key="7">
    <source>
        <dbReference type="Proteomes" id="UP000307362"/>
    </source>
</evidence>
<dbReference type="AlphaFoldDB" id="A0A5S3Z076"/>
<dbReference type="GO" id="GO:0006355">
    <property type="term" value="P:regulation of DNA-templated transcription"/>
    <property type="evidence" value="ECO:0007669"/>
    <property type="project" value="InterPro"/>
</dbReference>
<dbReference type="GO" id="GO:0003677">
    <property type="term" value="F:DNA binding"/>
    <property type="evidence" value="ECO:0007669"/>
    <property type="project" value="UniProtKB-UniRule"/>
</dbReference>
<keyword evidence="4" id="KW-0472">Membrane</keyword>
<dbReference type="InterPro" id="IPR001867">
    <property type="entry name" value="OmpR/PhoB-type_DNA-bd"/>
</dbReference>
<dbReference type="GO" id="GO:0000160">
    <property type="term" value="P:phosphorelay signal transduction system"/>
    <property type="evidence" value="ECO:0007669"/>
    <property type="project" value="InterPro"/>
</dbReference>
<dbReference type="SUPFAM" id="SSF82171">
    <property type="entry name" value="DPP6 N-terminal domain-like"/>
    <property type="match status" value="1"/>
</dbReference>
<comment type="caution">
    <text evidence="6">The sequence shown here is derived from an EMBL/GenBank/DDBJ whole genome shotgun (WGS) entry which is preliminary data.</text>
</comment>
<dbReference type="Gene3D" id="2.120.10.30">
    <property type="entry name" value="TolB, C-terminal domain"/>
    <property type="match status" value="2"/>
</dbReference>
<keyword evidence="4" id="KW-1133">Transmembrane helix</keyword>
<reference evidence="6 7" key="1">
    <citation type="submission" date="2017-12" db="EMBL/GenBank/DDBJ databases">
        <authorList>
            <person name="Paulsen S."/>
            <person name="Gram L.K."/>
        </authorList>
    </citation>
    <scope>NUCLEOTIDE SEQUENCE [LARGE SCALE GENOMIC DNA]</scope>
    <source>
        <strain evidence="6 7">S1189</strain>
    </source>
</reference>
<dbReference type="SMART" id="SM00862">
    <property type="entry name" value="Trans_reg_C"/>
    <property type="match status" value="1"/>
</dbReference>
<dbReference type="Pfam" id="PF00486">
    <property type="entry name" value="Trans_reg_C"/>
    <property type="match status" value="1"/>
</dbReference>
<reference evidence="7" key="2">
    <citation type="submission" date="2019-06" db="EMBL/GenBank/DDBJ databases">
        <title>Co-occurence of chitin degradation, pigmentation and bioactivity in marine Pseudoalteromonas.</title>
        <authorList>
            <person name="Sonnenschein E.C."/>
            <person name="Bech P.K."/>
        </authorList>
    </citation>
    <scope>NUCLEOTIDE SEQUENCE [LARGE SCALE GENOMIC DNA]</scope>
    <source>
        <strain evidence="7">S1189</strain>
    </source>
</reference>
<dbReference type="Proteomes" id="UP000307362">
    <property type="component" value="Unassembled WGS sequence"/>
</dbReference>
<feature type="transmembrane region" description="Helical" evidence="4">
    <location>
        <begin position="151"/>
        <end position="170"/>
    </location>
</feature>
<feature type="domain" description="OmpR/PhoB-type" evidence="5">
    <location>
        <begin position="12"/>
        <end position="110"/>
    </location>
</feature>
<feature type="DNA-binding region" description="OmpR/PhoB-type" evidence="3">
    <location>
        <begin position="12"/>
        <end position="110"/>
    </location>
</feature>
<evidence type="ECO:0000313" key="6">
    <source>
        <dbReference type="EMBL" id="TMP84236.1"/>
    </source>
</evidence>
<dbReference type="PANTHER" id="PTHR36842">
    <property type="entry name" value="PROTEIN TOLB HOMOLOG"/>
    <property type="match status" value="1"/>
</dbReference>
<protein>
    <recommendedName>
        <fullName evidence="5">OmpR/PhoB-type domain-containing protein</fullName>
    </recommendedName>
</protein>
<dbReference type="Pfam" id="PF07676">
    <property type="entry name" value="PD40"/>
    <property type="match status" value="2"/>
</dbReference>
<dbReference type="InterPro" id="IPR036388">
    <property type="entry name" value="WH-like_DNA-bd_sf"/>
</dbReference>
<dbReference type="InterPro" id="IPR016032">
    <property type="entry name" value="Sig_transdc_resp-reg_C-effctor"/>
</dbReference>
<keyword evidence="4" id="KW-0812">Transmembrane</keyword>
<proteinExistence type="inferred from homology"/>